<reference evidence="11" key="1">
    <citation type="submission" date="2021-12" db="EMBL/GenBank/DDBJ databases">
        <authorList>
            <person name="King R."/>
        </authorList>
    </citation>
    <scope>NUCLEOTIDE SEQUENCE</scope>
</reference>
<proteinExistence type="inferred from homology"/>
<evidence type="ECO:0000256" key="7">
    <source>
        <dbReference type="ARBA" id="ARBA00023128"/>
    </source>
</evidence>
<evidence type="ECO:0000313" key="12">
    <source>
        <dbReference type="Proteomes" id="UP001153292"/>
    </source>
</evidence>
<keyword evidence="5" id="KW-0375">Hydrogen ion transport</keyword>
<gene>
    <name evidence="11" type="ORF">CHILSU_LOCUS9220</name>
</gene>
<feature type="transmembrane region" description="Helical" evidence="10">
    <location>
        <begin position="107"/>
        <end position="123"/>
    </location>
</feature>
<protein>
    <recommendedName>
        <fullName evidence="13">ATP synthase subunit</fullName>
    </recommendedName>
</protein>
<keyword evidence="12" id="KW-1185">Reference proteome</keyword>
<sequence length="137" mass="15909">MASAAKYPKILKTLFRPRSVWVHEIAENVHPTINRKNEKIIKSIKEKIEVARNSEIVKKIKSTKGFYTLEMTPPTSQTEMQKLQSDLQLVKEFIKNGCWKHLTVRQAWLLILVGTEITLWFFLGETIGKMHLVGYKV</sequence>
<comment type="similarity">
    <text evidence="2">Belongs to the ATPase g subunit family.</text>
</comment>
<evidence type="ECO:0000256" key="10">
    <source>
        <dbReference type="SAM" id="Phobius"/>
    </source>
</evidence>
<keyword evidence="4" id="KW-0138">CF(0)</keyword>
<evidence type="ECO:0000256" key="6">
    <source>
        <dbReference type="ARBA" id="ARBA00023065"/>
    </source>
</evidence>
<evidence type="ECO:0000256" key="9">
    <source>
        <dbReference type="ARBA" id="ARBA00023310"/>
    </source>
</evidence>
<evidence type="ECO:0000256" key="8">
    <source>
        <dbReference type="ARBA" id="ARBA00023136"/>
    </source>
</evidence>
<dbReference type="Pfam" id="PF04718">
    <property type="entry name" value="ATP-synt_G"/>
    <property type="match status" value="1"/>
</dbReference>
<dbReference type="InterPro" id="IPR006808">
    <property type="entry name" value="ATP_synth_F0_gsu_mt"/>
</dbReference>
<dbReference type="EMBL" id="OU963898">
    <property type="protein sequence ID" value="CAH0405850.1"/>
    <property type="molecule type" value="Genomic_DNA"/>
</dbReference>
<keyword evidence="7" id="KW-0496">Mitochondrion</keyword>
<dbReference type="Proteomes" id="UP001153292">
    <property type="component" value="Chromosome 5"/>
</dbReference>
<evidence type="ECO:0008006" key="13">
    <source>
        <dbReference type="Google" id="ProtNLM"/>
    </source>
</evidence>
<keyword evidence="10" id="KW-1133">Transmembrane helix</keyword>
<keyword evidence="9" id="KW-0066">ATP synthesis</keyword>
<evidence type="ECO:0000313" key="11">
    <source>
        <dbReference type="EMBL" id="CAH0405850.1"/>
    </source>
</evidence>
<evidence type="ECO:0000256" key="4">
    <source>
        <dbReference type="ARBA" id="ARBA00022547"/>
    </source>
</evidence>
<evidence type="ECO:0000256" key="3">
    <source>
        <dbReference type="ARBA" id="ARBA00022448"/>
    </source>
</evidence>
<keyword evidence="3" id="KW-0813">Transport</keyword>
<organism evidence="11 12">
    <name type="scientific">Chilo suppressalis</name>
    <name type="common">Asiatic rice borer moth</name>
    <dbReference type="NCBI Taxonomy" id="168631"/>
    <lineage>
        <taxon>Eukaryota</taxon>
        <taxon>Metazoa</taxon>
        <taxon>Ecdysozoa</taxon>
        <taxon>Arthropoda</taxon>
        <taxon>Hexapoda</taxon>
        <taxon>Insecta</taxon>
        <taxon>Pterygota</taxon>
        <taxon>Neoptera</taxon>
        <taxon>Endopterygota</taxon>
        <taxon>Lepidoptera</taxon>
        <taxon>Glossata</taxon>
        <taxon>Ditrysia</taxon>
        <taxon>Pyraloidea</taxon>
        <taxon>Crambidae</taxon>
        <taxon>Crambinae</taxon>
        <taxon>Chilo</taxon>
    </lineage>
</organism>
<evidence type="ECO:0000256" key="1">
    <source>
        <dbReference type="ARBA" id="ARBA00004325"/>
    </source>
</evidence>
<keyword evidence="6" id="KW-0406">Ion transport</keyword>
<keyword evidence="10" id="KW-0812">Transmembrane</keyword>
<name>A0ABN8B8D1_CHISP</name>
<evidence type="ECO:0000256" key="2">
    <source>
        <dbReference type="ARBA" id="ARBA00005699"/>
    </source>
</evidence>
<accession>A0ABN8B8D1</accession>
<evidence type="ECO:0000256" key="5">
    <source>
        <dbReference type="ARBA" id="ARBA00022781"/>
    </source>
</evidence>
<dbReference type="PANTHER" id="PTHR12386">
    <property type="entry name" value="ATP SYNTHASE SUBUNIT"/>
    <property type="match status" value="1"/>
</dbReference>
<keyword evidence="8 10" id="KW-0472">Membrane</keyword>
<comment type="subcellular location">
    <subcellularLocation>
        <location evidence="1">Mitochondrion membrane</location>
    </subcellularLocation>
</comment>